<dbReference type="Pfam" id="PF00913">
    <property type="entry name" value="Trypan_glycop"/>
    <property type="match status" value="1"/>
</dbReference>
<sequence length="369" mass="38889">MVAKECNVALKIVMLVASALTLHTQQALAQTAGRPLADVVGKALCTYSKTAKRQPANLAQALDRAITAAKKSEQAQALAAVALAKLPDYQQEAGTLLIYVRMKVEAAQASIENWTGEKTKLVEQAMYSSGGIDELMLLLEGHREDRANGADKTCLGAATSGNTVAEFVKRNCDTENDHDISADNSDIGQAAADLSQASTDTEAGGGSNCKITANLASDYDSHANELTLLGGLLIIHNEGGFKSGQTIKTAATANKLISALKNKGTSVAKSLKTVTAAAPTNKQEFKTLLASKGERAKLQAANDEYNNWKPGAKPVDFDAHIKKVFGAEDGKDSAYAIALEGISIEVPHGARKTESKQLYSMQPKGLMAA</sequence>
<evidence type="ECO:0000256" key="3">
    <source>
        <dbReference type="ARBA" id="ARBA00022622"/>
    </source>
</evidence>
<keyword evidence="5" id="KW-0325">Glycoprotein</keyword>
<evidence type="ECO:0000259" key="8">
    <source>
        <dbReference type="Pfam" id="PF00913"/>
    </source>
</evidence>
<keyword evidence="7" id="KW-0732">Signal</keyword>
<dbReference type="GO" id="GO:0042783">
    <property type="term" value="P:symbiont-mediated evasion of host immune response"/>
    <property type="evidence" value="ECO:0007669"/>
    <property type="project" value="InterPro"/>
</dbReference>
<evidence type="ECO:0000313" key="9">
    <source>
        <dbReference type="EMBL" id="APD74384.1"/>
    </source>
</evidence>
<comment type="subcellular location">
    <subcellularLocation>
        <location evidence="1">Cell membrane</location>
        <topology evidence="1">Lipid-anchor</topology>
        <topology evidence="1">GPI-anchor</topology>
    </subcellularLocation>
</comment>
<feature type="domain" description="Trypanosome variant surface glycoprotein A-type N-terminal" evidence="8">
    <location>
        <begin position="20"/>
        <end position="332"/>
    </location>
</feature>
<reference evidence="9" key="1">
    <citation type="submission" date="2016-08" db="EMBL/GenBank/DDBJ databases">
        <title>VSG repertoire of Trypanosoma brucei EATRO 1125.</title>
        <authorList>
            <person name="Cross G.A."/>
        </authorList>
    </citation>
    <scope>NUCLEOTIDE SEQUENCE</scope>
    <source>
        <strain evidence="9">EATRO 1125</strain>
    </source>
</reference>
<accession>A0A1J0R9A0</accession>
<keyword evidence="2" id="KW-1003">Cell membrane</keyword>
<dbReference type="SUPFAM" id="SSF58087">
    <property type="entry name" value="Variant surface glycoprotein (N-terminal domain)"/>
    <property type="match status" value="1"/>
</dbReference>
<feature type="chain" id="PRO_5013062915" evidence="7">
    <location>
        <begin position="30"/>
        <end position="369"/>
    </location>
</feature>
<dbReference type="GO" id="GO:0005886">
    <property type="term" value="C:plasma membrane"/>
    <property type="evidence" value="ECO:0007669"/>
    <property type="project" value="UniProtKB-SubCell"/>
</dbReference>
<keyword evidence="6" id="KW-0449">Lipoprotein</keyword>
<protein>
    <submittedName>
        <fullName evidence="9">Variant surface glycoprotein 1125.2986</fullName>
    </submittedName>
</protein>
<evidence type="ECO:0000256" key="1">
    <source>
        <dbReference type="ARBA" id="ARBA00004609"/>
    </source>
</evidence>
<evidence type="ECO:0000256" key="4">
    <source>
        <dbReference type="ARBA" id="ARBA00023136"/>
    </source>
</evidence>
<organism evidence="9">
    <name type="scientific">Trypanosoma brucei</name>
    <dbReference type="NCBI Taxonomy" id="5691"/>
    <lineage>
        <taxon>Eukaryota</taxon>
        <taxon>Discoba</taxon>
        <taxon>Euglenozoa</taxon>
        <taxon>Kinetoplastea</taxon>
        <taxon>Metakinetoplastina</taxon>
        <taxon>Trypanosomatida</taxon>
        <taxon>Trypanosomatidae</taxon>
        <taxon>Trypanosoma</taxon>
    </lineage>
</organism>
<evidence type="ECO:0000256" key="5">
    <source>
        <dbReference type="ARBA" id="ARBA00023180"/>
    </source>
</evidence>
<dbReference type="InterPro" id="IPR001812">
    <property type="entry name" value="Trypano_VSG_A_N_dom"/>
</dbReference>
<dbReference type="Gene3D" id="3.90.150.10">
    <property type="entry name" value="Variant Surface Glycoprotein, subunit A domain 1"/>
    <property type="match status" value="1"/>
</dbReference>
<dbReference type="AlphaFoldDB" id="A0A1J0R9A0"/>
<evidence type="ECO:0000256" key="2">
    <source>
        <dbReference type="ARBA" id="ARBA00022475"/>
    </source>
</evidence>
<dbReference type="VEuPathDB" id="TriTrypDB:Tb09.v4.0142"/>
<keyword evidence="4" id="KW-0472">Membrane</keyword>
<dbReference type="GO" id="GO:0098552">
    <property type="term" value="C:side of membrane"/>
    <property type="evidence" value="ECO:0007669"/>
    <property type="project" value="UniProtKB-KW"/>
</dbReference>
<name>A0A1J0R9A0_9TRYP</name>
<dbReference type="VEuPathDB" id="TriTrypDB:Tb427_000143700"/>
<dbReference type="VEuPathDB" id="TriTrypDB:Tb1125.Tb11.v5.0142"/>
<feature type="signal peptide" evidence="7">
    <location>
        <begin position="1"/>
        <end position="29"/>
    </location>
</feature>
<dbReference type="Gene3D" id="1.10.470.10">
    <property type="entry name" value="Variant Surface Glycoprotein, subunit A, domain 2"/>
    <property type="match status" value="1"/>
</dbReference>
<evidence type="ECO:0000256" key="7">
    <source>
        <dbReference type="SAM" id="SignalP"/>
    </source>
</evidence>
<proteinExistence type="predicted"/>
<keyword evidence="3" id="KW-0336">GPI-anchor</keyword>
<dbReference type="EMBL" id="KX700428">
    <property type="protein sequence ID" value="APD74384.1"/>
    <property type="molecule type" value="Genomic_DNA"/>
</dbReference>
<evidence type="ECO:0000256" key="6">
    <source>
        <dbReference type="ARBA" id="ARBA00023288"/>
    </source>
</evidence>